<proteinExistence type="predicted"/>
<name>A0A8J3YVC0_9ACTN</name>
<dbReference type="InterPro" id="IPR007278">
    <property type="entry name" value="DUF397"/>
</dbReference>
<evidence type="ECO:0000313" key="3">
    <source>
        <dbReference type="Proteomes" id="UP000619260"/>
    </source>
</evidence>
<protein>
    <recommendedName>
        <fullName evidence="1">DUF397 domain-containing protein</fullName>
    </recommendedName>
</protein>
<comment type="caution">
    <text evidence="2">The sequence shown here is derived from an EMBL/GenBank/DDBJ whole genome shotgun (WGS) entry which is preliminary data.</text>
</comment>
<keyword evidence="3" id="KW-1185">Reference proteome</keyword>
<accession>A0A8J3YVC0</accession>
<gene>
    <name evidence="2" type="ORF">Val02_82330</name>
</gene>
<evidence type="ECO:0000259" key="1">
    <source>
        <dbReference type="Pfam" id="PF04149"/>
    </source>
</evidence>
<dbReference type="EMBL" id="BOPF01000046">
    <property type="protein sequence ID" value="GIJ51347.1"/>
    <property type="molecule type" value="Genomic_DNA"/>
</dbReference>
<dbReference type="AlphaFoldDB" id="A0A8J3YVC0"/>
<dbReference type="RefSeq" id="WP_203904751.1">
    <property type="nucleotide sequence ID" value="NZ_BOPF01000046.1"/>
</dbReference>
<sequence>MKPTPWKKSSRSGSNGGSCVEIRRNGALMEFRDSKDPGGPVLPFPPEAFAAWLAGVKAGEFDLDPS</sequence>
<feature type="domain" description="DUF397" evidence="1">
    <location>
        <begin position="5"/>
        <end position="57"/>
    </location>
</feature>
<reference evidence="2" key="1">
    <citation type="submission" date="2021-01" db="EMBL/GenBank/DDBJ databases">
        <title>Whole genome shotgun sequence of Virgisporangium aliadipatigenens NBRC 105644.</title>
        <authorList>
            <person name="Komaki H."/>
            <person name="Tamura T."/>
        </authorList>
    </citation>
    <scope>NUCLEOTIDE SEQUENCE</scope>
    <source>
        <strain evidence="2">NBRC 105644</strain>
    </source>
</reference>
<dbReference type="Proteomes" id="UP000619260">
    <property type="component" value="Unassembled WGS sequence"/>
</dbReference>
<dbReference type="Pfam" id="PF04149">
    <property type="entry name" value="DUF397"/>
    <property type="match status" value="1"/>
</dbReference>
<evidence type="ECO:0000313" key="2">
    <source>
        <dbReference type="EMBL" id="GIJ51347.1"/>
    </source>
</evidence>
<organism evidence="2 3">
    <name type="scientific">Virgisporangium aliadipatigenens</name>
    <dbReference type="NCBI Taxonomy" id="741659"/>
    <lineage>
        <taxon>Bacteria</taxon>
        <taxon>Bacillati</taxon>
        <taxon>Actinomycetota</taxon>
        <taxon>Actinomycetes</taxon>
        <taxon>Micromonosporales</taxon>
        <taxon>Micromonosporaceae</taxon>
        <taxon>Virgisporangium</taxon>
    </lineage>
</organism>